<feature type="compositionally biased region" description="Low complexity" evidence="2">
    <location>
        <begin position="597"/>
        <end position="606"/>
    </location>
</feature>
<keyword evidence="4" id="KW-1185">Reference proteome</keyword>
<feature type="compositionally biased region" description="Acidic residues" evidence="2">
    <location>
        <begin position="220"/>
        <end position="238"/>
    </location>
</feature>
<feature type="compositionally biased region" description="Low complexity" evidence="2">
    <location>
        <begin position="132"/>
        <end position="146"/>
    </location>
</feature>
<feature type="region of interest" description="Disordered" evidence="2">
    <location>
        <begin position="530"/>
        <end position="566"/>
    </location>
</feature>
<accession>A0AAJ8KIU4</accession>
<feature type="region of interest" description="Disordered" evidence="2">
    <location>
        <begin position="101"/>
        <end position="201"/>
    </location>
</feature>
<gene>
    <name evidence="3" type="ORF">I303_101000</name>
</gene>
<feature type="region of interest" description="Disordered" evidence="2">
    <location>
        <begin position="1"/>
        <end position="85"/>
    </location>
</feature>
<feature type="region of interest" description="Disordered" evidence="2">
    <location>
        <begin position="785"/>
        <end position="805"/>
    </location>
</feature>
<dbReference type="Proteomes" id="UP000078595">
    <property type="component" value="Chromosome 1"/>
</dbReference>
<dbReference type="GeneID" id="28964703"/>
<feature type="region of interest" description="Disordered" evidence="2">
    <location>
        <begin position="220"/>
        <end position="240"/>
    </location>
</feature>
<reference evidence="3" key="1">
    <citation type="submission" date="2013-07" db="EMBL/GenBank/DDBJ databases">
        <authorList>
            <consortium name="The Broad Institute Genome Sequencing Platform"/>
            <person name="Cuomo C."/>
            <person name="Litvintseva A."/>
            <person name="Chen Y."/>
            <person name="Heitman J."/>
            <person name="Sun S."/>
            <person name="Springer D."/>
            <person name="Dromer F."/>
            <person name="Young S.K."/>
            <person name="Zeng Q."/>
            <person name="Gargeya S."/>
            <person name="Fitzgerald M."/>
            <person name="Abouelleil A."/>
            <person name="Alvarado L."/>
            <person name="Berlin A.M."/>
            <person name="Chapman S.B."/>
            <person name="Dewar J."/>
            <person name="Goldberg J."/>
            <person name="Griggs A."/>
            <person name="Gujja S."/>
            <person name="Hansen M."/>
            <person name="Howarth C."/>
            <person name="Imamovic A."/>
            <person name="Larimer J."/>
            <person name="McCowan C."/>
            <person name="Murphy C."/>
            <person name="Pearson M."/>
            <person name="Priest M."/>
            <person name="Roberts A."/>
            <person name="Saif S."/>
            <person name="Shea T."/>
            <person name="Sykes S."/>
            <person name="Wortman J."/>
            <person name="Nusbaum C."/>
            <person name="Birren B."/>
        </authorList>
    </citation>
    <scope>NUCLEOTIDE SEQUENCE</scope>
    <source>
        <strain evidence="3">CBS 10117</strain>
    </source>
</reference>
<dbReference type="AlphaFoldDB" id="A0AAJ8KIU4"/>
<dbReference type="EMBL" id="CP144530">
    <property type="protein sequence ID" value="WWC58458.1"/>
    <property type="molecule type" value="Genomic_DNA"/>
</dbReference>
<dbReference type="RefSeq" id="XP_065824315.1">
    <property type="nucleotide sequence ID" value="XM_065968243.1"/>
</dbReference>
<evidence type="ECO:0000313" key="4">
    <source>
        <dbReference type="Proteomes" id="UP000078595"/>
    </source>
</evidence>
<feature type="compositionally biased region" description="Polar residues" evidence="2">
    <location>
        <begin position="28"/>
        <end position="38"/>
    </location>
</feature>
<feature type="coiled-coil region" evidence="1">
    <location>
        <begin position="416"/>
        <end position="478"/>
    </location>
</feature>
<reference evidence="3" key="2">
    <citation type="submission" date="2024-02" db="EMBL/GenBank/DDBJ databases">
        <title>Comparative genomics of Cryptococcus and Kwoniella reveals pathogenesis evolution and contrasting modes of karyotype evolution via chromosome fusion or intercentromeric recombination.</title>
        <authorList>
            <person name="Coelho M.A."/>
            <person name="David-Palma M."/>
            <person name="Shea T."/>
            <person name="Bowers K."/>
            <person name="McGinley-Smith S."/>
            <person name="Mohammad A.W."/>
            <person name="Gnirke A."/>
            <person name="Yurkov A.M."/>
            <person name="Nowrousian M."/>
            <person name="Sun S."/>
            <person name="Cuomo C.A."/>
            <person name="Heitman J."/>
        </authorList>
    </citation>
    <scope>NUCLEOTIDE SEQUENCE</scope>
    <source>
        <strain evidence="3">CBS 10117</strain>
    </source>
</reference>
<feature type="compositionally biased region" description="Low complexity" evidence="2">
    <location>
        <begin position="787"/>
        <end position="805"/>
    </location>
</feature>
<keyword evidence="1" id="KW-0175">Coiled coil</keyword>
<protein>
    <submittedName>
        <fullName evidence="3">Uncharacterized protein</fullName>
    </submittedName>
</protein>
<proteinExistence type="predicted"/>
<dbReference type="KEGG" id="kdj:28964703"/>
<feature type="compositionally biased region" description="Polar residues" evidence="2">
    <location>
        <begin position="177"/>
        <end position="195"/>
    </location>
</feature>
<feature type="region of interest" description="Disordered" evidence="2">
    <location>
        <begin position="581"/>
        <end position="702"/>
    </location>
</feature>
<organism evidence="3 4">
    <name type="scientific">Kwoniella dejecticola CBS 10117</name>
    <dbReference type="NCBI Taxonomy" id="1296121"/>
    <lineage>
        <taxon>Eukaryota</taxon>
        <taxon>Fungi</taxon>
        <taxon>Dikarya</taxon>
        <taxon>Basidiomycota</taxon>
        <taxon>Agaricomycotina</taxon>
        <taxon>Tremellomycetes</taxon>
        <taxon>Tremellales</taxon>
        <taxon>Cryptococcaceae</taxon>
        <taxon>Kwoniella</taxon>
    </lineage>
</organism>
<sequence>MMYTPTPATRRPRPPNSLNRSRPHQRQRQLLVSSNSEPTLAAAERNRPRPALLPNTAVNKLKAEEDSNITPLSAYRKQRQEDARNNLSRISASPADVSFALDVNSSTSPSSSRSQSYNAPRSEGQSGGSLGLGISSSLRSTLSGHSEPSPPPPYGPTLMNDNELIDSPIERSPTPPQQESGRSSRRVSTSPSQVSKICDPRQQIEDLIEAPGTEAVMEEGAMEDEHSEAEDGEDELTEGEVRDQLREVKSLLLRREEELMIAARVAEQALGSHEQIMSVLPDQLKYRLADLHEGSDLLGPGSAPYPYDEQFPTSHLRTYRPMGDTAITTNSNSMDHLPSTSMTQQSRTAFQPPPLHYPVASTEVSPEEEVSSEDYWSRKAHDAEMSKPGLNRHRIARPNIFSVQSSTPAQPPTPRYDRLAALQIEAEDRIMALEQALSEARDGEEAQRKTAARWRKEADKMQRELVRVDEDRVKSEQEALRDSVVGQAGWRKRTEQPEVVHQAGVFLKETVRSPEHQDLGWGYTSYPEFPSSGPSRIKTPHPMRAGHGYSSSTLVESESRRPSLLTVQTIPVDSLDTLSVTSFEDERDPESIRPKAGSSSRGSLRHSSTKETKTLKRMTSKFKFLSPKMIRFRGSSEGDATKQDSTSLTPRVTIESPQPSPSSNRRRGTSVDGSQSSGRSVRKSPYPLRKPTLPDDSPIARRTIDFAPSRDISRESSLSPSVSPAFASLSSRMASVRAQINRSLSLDPSMFAGMGRTLGSELGSEYGEDWDKGMRSLEYIEWQQNQPEPVRSPSASPSPPSRRSTSILAINNDESESESDMIHNNEEDTSTTYLSPVYQPSYPLPPGVSAALSSLATALKPASVFAASPSPSLRVPTVGNVQRHRGRRSANELFREIAQSARIDPNAGAVAAMPSSSGQQRMPEAQHRNDSAPSDRISHHDSMKAFRMTNAHSAGKDGNSSILSNTSLGRKVYAKRAISFGVGHRESPRKFALAHRRMHSLNRQSQHMTMALNEKALIDAKGRAKIGIDSLVPMKPDQTLTRRGIRYIRTSTEVKMDELTKTSSRQIQTTSEDRLIRRKSEPSTIPAKVVHDIFCLIAIWLEYIEWMIILGIRFCMDIRDGPRGPSGVRQGERPKRYYI</sequence>
<feature type="region of interest" description="Disordered" evidence="2">
    <location>
        <begin position="908"/>
        <end position="937"/>
    </location>
</feature>
<evidence type="ECO:0000256" key="2">
    <source>
        <dbReference type="SAM" id="MobiDB-lite"/>
    </source>
</evidence>
<name>A0AAJ8KIU4_9TREE</name>
<feature type="compositionally biased region" description="Low complexity" evidence="2">
    <location>
        <begin position="105"/>
        <end position="116"/>
    </location>
</feature>
<evidence type="ECO:0000256" key="1">
    <source>
        <dbReference type="SAM" id="Coils"/>
    </source>
</evidence>
<evidence type="ECO:0000313" key="3">
    <source>
        <dbReference type="EMBL" id="WWC58458.1"/>
    </source>
</evidence>